<dbReference type="Gene3D" id="3.40.50.2300">
    <property type="match status" value="1"/>
</dbReference>
<gene>
    <name evidence="3" type="ORF">LCGC14_2973970</name>
</gene>
<dbReference type="PANTHER" id="PTHR43156">
    <property type="entry name" value="STAGE II SPORULATION PROTEIN E-RELATED"/>
    <property type="match status" value="1"/>
</dbReference>
<dbReference type="Pfam" id="PF07228">
    <property type="entry name" value="SpoIIE"/>
    <property type="match status" value="1"/>
</dbReference>
<dbReference type="InterPro" id="IPR001932">
    <property type="entry name" value="PPM-type_phosphatase-like_dom"/>
</dbReference>
<dbReference type="Gene3D" id="3.60.40.10">
    <property type="entry name" value="PPM-type phosphatase domain"/>
    <property type="match status" value="1"/>
</dbReference>
<name>A0A0F8X9I2_9ZZZZ</name>
<keyword evidence="1" id="KW-0378">Hydrolase</keyword>
<evidence type="ECO:0000313" key="3">
    <source>
        <dbReference type="EMBL" id="KKK65453.1"/>
    </source>
</evidence>
<comment type="caution">
    <text evidence="3">The sequence shown here is derived from an EMBL/GenBank/DDBJ whole genome shotgun (WGS) entry which is preliminary data.</text>
</comment>
<dbReference type="SUPFAM" id="SSF52172">
    <property type="entry name" value="CheY-like"/>
    <property type="match status" value="1"/>
</dbReference>
<protein>
    <recommendedName>
        <fullName evidence="2">Response regulatory domain-containing protein</fullName>
    </recommendedName>
</protein>
<evidence type="ECO:0000256" key="1">
    <source>
        <dbReference type="ARBA" id="ARBA00022801"/>
    </source>
</evidence>
<reference evidence="3" key="1">
    <citation type="journal article" date="2015" name="Nature">
        <title>Complex archaea that bridge the gap between prokaryotes and eukaryotes.</title>
        <authorList>
            <person name="Spang A."/>
            <person name="Saw J.H."/>
            <person name="Jorgensen S.L."/>
            <person name="Zaremba-Niedzwiedzka K."/>
            <person name="Martijn J."/>
            <person name="Lind A.E."/>
            <person name="van Eijk R."/>
            <person name="Schleper C."/>
            <person name="Guy L."/>
            <person name="Ettema T.J."/>
        </authorList>
    </citation>
    <scope>NUCLEOTIDE SEQUENCE</scope>
</reference>
<dbReference type="GO" id="GO:0016791">
    <property type="term" value="F:phosphatase activity"/>
    <property type="evidence" value="ECO:0007669"/>
    <property type="project" value="TreeGrafter"/>
</dbReference>
<sequence length="323" mass="36157">SNSSTVRQHLPFIFLTSNTDTQQAIVLIKEGADDFVNKPFEVGELVFRIRRTIKEKQNQRAIDLFNTRLAKDLEAAARLQRTLLPKPLTEVHDVNFGWIFNPCDEIGGDLFNIFKLDNEHLGIFFIDVSGHGVSSALFSFALSKILSPLPDQSSLFREYAENPDSASILPPGEVAKHLNNRFPLDTETEQYFTLLYGILDRKSQEFHYVSAGHPGIVYHAYNSSPRIISVASPPIGFIPGFEYQEKIIPLSSGDRLYIYSDGIVEAGNNKNQLFGEKGLTKALAESRNSPLKDTLQFLINGLNQWLGQTKAEDDISILGIEIV</sequence>
<dbReference type="GO" id="GO:0000160">
    <property type="term" value="P:phosphorelay signal transduction system"/>
    <property type="evidence" value="ECO:0007669"/>
    <property type="project" value="InterPro"/>
</dbReference>
<dbReference type="PROSITE" id="PS50110">
    <property type="entry name" value="RESPONSE_REGULATORY"/>
    <property type="match status" value="1"/>
</dbReference>
<dbReference type="EMBL" id="LAZR01060548">
    <property type="protein sequence ID" value="KKK65453.1"/>
    <property type="molecule type" value="Genomic_DNA"/>
</dbReference>
<proteinExistence type="predicted"/>
<feature type="domain" description="Response regulatory" evidence="2">
    <location>
        <begin position="1"/>
        <end position="53"/>
    </location>
</feature>
<feature type="non-terminal residue" evidence="3">
    <location>
        <position position="1"/>
    </location>
</feature>
<organism evidence="3">
    <name type="scientific">marine sediment metagenome</name>
    <dbReference type="NCBI Taxonomy" id="412755"/>
    <lineage>
        <taxon>unclassified sequences</taxon>
        <taxon>metagenomes</taxon>
        <taxon>ecological metagenomes</taxon>
    </lineage>
</organism>
<evidence type="ECO:0000259" key="2">
    <source>
        <dbReference type="PROSITE" id="PS50110"/>
    </source>
</evidence>
<dbReference type="SMART" id="SM00331">
    <property type="entry name" value="PP2C_SIG"/>
    <property type="match status" value="1"/>
</dbReference>
<dbReference type="AlphaFoldDB" id="A0A0F8X9I2"/>
<dbReference type="InterPro" id="IPR036457">
    <property type="entry name" value="PPM-type-like_dom_sf"/>
</dbReference>
<dbReference type="InterPro" id="IPR011006">
    <property type="entry name" value="CheY-like_superfamily"/>
</dbReference>
<dbReference type="PANTHER" id="PTHR43156:SF2">
    <property type="entry name" value="STAGE II SPORULATION PROTEIN E"/>
    <property type="match status" value="1"/>
</dbReference>
<accession>A0A0F8X9I2</accession>
<dbReference type="InterPro" id="IPR001789">
    <property type="entry name" value="Sig_transdc_resp-reg_receiver"/>
</dbReference>
<dbReference type="InterPro" id="IPR052016">
    <property type="entry name" value="Bact_Sigma-Reg"/>
</dbReference>